<evidence type="ECO:0000313" key="2">
    <source>
        <dbReference type="Proteomes" id="UP000887116"/>
    </source>
</evidence>
<comment type="caution">
    <text evidence="1">The sequence shown here is derived from an EMBL/GenBank/DDBJ whole genome shotgun (WGS) entry which is preliminary data.</text>
</comment>
<proteinExistence type="predicted"/>
<sequence>MFSQHNEYAAVAVAFIAAISGFCNRSLQSIRSTESSFSGRSNNSKEKPVIRRLNRKARATSLSEYKNLHSELQSTFTVQTEISSLERKEYEKRKNEKIYMYFLKMNSGFLCGLGCFKA</sequence>
<accession>A0A8X6HUC9</accession>
<protein>
    <submittedName>
        <fullName evidence="1">Uncharacterized protein</fullName>
    </submittedName>
</protein>
<evidence type="ECO:0000313" key="1">
    <source>
        <dbReference type="EMBL" id="GFQ81482.1"/>
    </source>
</evidence>
<dbReference type="EMBL" id="BMAO01022371">
    <property type="protein sequence ID" value="GFQ81482.1"/>
    <property type="molecule type" value="Genomic_DNA"/>
</dbReference>
<reference evidence="1" key="1">
    <citation type="submission" date="2020-07" db="EMBL/GenBank/DDBJ databases">
        <title>Multicomponent nature underlies the extraordinary mechanical properties of spider dragline silk.</title>
        <authorList>
            <person name="Kono N."/>
            <person name="Nakamura H."/>
            <person name="Mori M."/>
            <person name="Yoshida Y."/>
            <person name="Ohtoshi R."/>
            <person name="Malay A.D."/>
            <person name="Moran D.A.P."/>
            <person name="Tomita M."/>
            <person name="Numata K."/>
            <person name="Arakawa K."/>
        </authorList>
    </citation>
    <scope>NUCLEOTIDE SEQUENCE</scope>
</reference>
<organism evidence="1 2">
    <name type="scientific">Trichonephila clavata</name>
    <name type="common">Joro spider</name>
    <name type="synonym">Nephila clavata</name>
    <dbReference type="NCBI Taxonomy" id="2740835"/>
    <lineage>
        <taxon>Eukaryota</taxon>
        <taxon>Metazoa</taxon>
        <taxon>Ecdysozoa</taxon>
        <taxon>Arthropoda</taxon>
        <taxon>Chelicerata</taxon>
        <taxon>Arachnida</taxon>
        <taxon>Araneae</taxon>
        <taxon>Araneomorphae</taxon>
        <taxon>Entelegynae</taxon>
        <taxon>Araneoidea</taxon>
        <taxon>Nephilidae</taxon>
        <taxon>Trichonephila</taxon>
    </lineage>
</organism>
<gene>
    <name evidence="1" type="ORF">TNCT_434701</name>
</gene>
<dbReference type="Proteomes" id="UP000887116">
    <property type="component" value="Unassembled WGS sequence"/>
</dbReference>
<keyword evidence="2" id="KW-1185">Reference proteome</keyword>
<dbReference type="AlphaFoldDB" id="A0A8X6HUC9"/>
<name>A0A8X6HUC9_TRICU</name>